<dbReference type="Proteomes" id="UP000494363">
    <property type="component" value="Unassembled WGS sequence"/>
</dbReference>
<accession>A0A6J5F8Y0</accession>
<evidence type="ECO:0000313" key="1">
    <source>
        <dbReference type="EMBL" id="CAB3774102.1"/>
    </source>
</evidence>
<sequence>MHSEVQTIASSTLAFLHCAQRPVLAHQVFGYGAELQTCLPDSCLGYARSVGNRNYFACCHRKVRIRKITVLFSAPVARLGIACPRGKRDDEDVILSQIWEIVASAFRLYCVGVRVISRQLTLACRTPGLSASQRGPLERGISRFPSKVFPRVHGVRRFLSQLKAERGVRVTTILEFTVGAAQVDFDAAPPSRTSRASRSRRGYSS</sequence>
<evidence type="ECO:0000313" key="2">
    <source>
        <dbReference type="Proteomes" id="UP000494363"/>
    </source>
</evidence>
<gene>
    <name evidence="1" type="ORF">LMG29542_07582</name>
</gene>
<protein>
    <submittedName>
        <fullName evidence="1">Uncharacterized protein</fullName>
    </submittedName>
</protein>
<dbReference type="EMBL" id="CADIKH010000096">
    <property type="protein sequence ID" value="CAB3774102.1"/>
    <property type="molecule type" value="Genomic_DNA"/>
</dbReference>
<dbReference type="AlphaFoldDB" id="A0A6J5F8Y0"/>
<organism evidence="1 2">
    <name type="scientific">Paraburkholderia humisilvae</name>
    <dbReference type="NCBI Taxonomy" id="627669"/>
    <lineage>
        <taxon>Bacteria</taxon>
        <taxon>Pseudomonadati</taxon>
        <taxon>Pseudomonadota</taxon>
        <taxon>Betaproteobacteria</taxon>
        <taxon>Burkholderiales</taxon>
        <taxon>Burkholderiaceae</taxon>
        <taxon>Paraburkholderia</taxon>
    </lineage>
</organism>
<keyword evidence="2" id="KW-1185">Reference proteome</keyword>
<reference evidence="1 2" key="1">
    <citation type="submission" date="2020-04" db="EMBL/GenBank/DDBJ databases">
        <authorList>
            <person name="De Canck E."/>
        </authorList>
    </citation>
    <scope>NUCLEOTIDE SEQUENCE [LARGE SCALE GENOMIC DNA]</scope>
    <source>
        <strain evidence="1 2">LMG 29542</strain>
    </source>
</reference>
<proteinExistence type="predicted"/>
<name>A0A6J5F8Y0_9BURK</name>